<evidence type="ECO:0000256" key="1">
    <source>
        <dbReference type="ARBA" id="ARBA00022679"/>
    </source>
</evidence>
<dbReference type="PANTHER" id="PTHR43877">
    <property type="entry name" value="AMINOALKYLPHOSPHONATE N-ACETYLTRANSFERASE-RELATED-RELATED"/>
    <property type="match status" value="1"/>
</dbReference>
<reference evidence="5" key="1">
    <citation type="journal article" date="2019" name="Int. J. Syst. Evol. Microbiol.">
        <title>The Global Catalogue of Microorganisms (GCM) 10K type strain sequencing project: providing services to taxonomists for standard genome sequencing and annotation.</title>
        <authorList>
            <consortium name="The Broad Institute Genomics Platform"/>
            <consortium name="The Broad Institute Genome Sequencing Center for Infectious Disease"/>
            <person name="Wu L."/>
            <person name="Ma J."/>
        </authorList>
    </citation>
    <scope>NUCLEOTIDE SEQUENCE [LARGE SCALE GENOMIC DNA]</scope>
    <source>
        <strain evidence="5">JCM 14969</strain>
    </source>
</reference>
<keyword evidence="5" id="KW-1185">Reference proteome</keyword>
<dbReference type="PROSITE" id="PS51186">
    <property type="entry name" value="GNAT"/>
    <property type="match status" value="2"/>
</dbReference>
<keyword evidence="2" id="KW-0012">Acyltransferase</keyword>
<dbReference type="InterPro" id="IPR050832">
    <property type="entry name" value="Bact_Acetyltransf"/>
</dbReference>
<evidence type="ECO:0000313" key="4">
    <source>
        <dbReference type="EMBL" id="GAA1591193.1"/>
    </source>
</evidence>
<feature type="domain" description="N-acetyltransferase" evidence="3">
    <location>
        <begin position="25"/>
        <end position="191"/>
    </location>
</feature>
<comment type="caution">
    <text evidence="4">The sequence shown here is derived from an EMBL/GenBank/DDBJ whole genome shotgun (WGS) entry which is preliminary data.</text>
</comment>
<keyword evidence="1" id="KW-0808">Transferase</keyword>
<organism evidence="4 5">
    <name type="scientific">Kribbella sancticallisti</name>
    <dbReference type="NCBI Taxonomy" id="460087"/>
    <lineage>
        <taxon>Bacteria</taxon>
        <taxon>Bacillati</taxon>
        <taxon>Actinomycetota</taxon>
        <taxon>Actinomycetes</taxon>
        <taxon>Propionibacteriales</taxon>
        <taxon>Kribbellaceae</taxon>
        <taxon>Kribbella</taxon>
    </lineage>
</organism>
<dbReference type="Proteomes" id="UP001500393">
    <property type="component" value="Unassembled WGS sequence"/>
</dbReference>
<evidence type="ECO:0000259" key="3">
    <source>
        <dbReference type="PROSITE" id="PS51186"/>
    </source>
</evidence>
<dbReference type="CDD" id="cd04301">
    <property type="entry name" value="NAT_SF"/>
    <property type="match status" value="2"/>
</dbReference>
<sequence length="341" mass="37622">MGCRAAGPGSTVLGMGTFEGWPAWVEARPIEKPDAEAWAGLLADVQKVDQDGENFSVEDLLEELDDPLVNAASDTIGLWTDGVMVGYGLVRWRTHVIDVHRLNTDAAVRPAWRRRGLGSALISWMTGRAGELHLEHHPDVDAELNAGTISTNEGARTLLTSLGFEECRYFFEMKRPFDSPIPAVEASAGLRVVTFDPSYDEALRLTHNDVFLDHWGSTPKDEDTWKVWFTGSRAFRGDLTFLVLDGERIVAYAIGYEYEADTAATGIREVYIGQVGTVRSHRGRGLAAVAISAQMREAERTGYKRASLGVDAENPTGALGLYERLGFEQDKTSITYRRPLT</sequence>
<name>A0ABP4PXY8_9ACTN</name>
<dbReference type="InterPro" id="IPR016181">
    <property type="entry name" value="Acyl_CoA_acyltransferase"/>
</dbReference>
<feature type="domain" description="N-acetyltransferase" evidence="3">
    <location>
        <begin position="190"/>
        <end position="341"/>
    </location>
</feature>
<dbReference type="Pfam" id="PF00583">
    <property type="entry name" value="Acetyltransf_1"/>
    <property type="match status" value="2"/>
</dbReference>
<gene>
    <name evidence="4" type="ORF">GCM10009789_51420</name>
</gene>
<dbReference type="EMBL" id="BAAAOS010000037">
    <property type="protein sequence ID" value="GAA1591193.1"/>
    <property type="molecule type" value="Genomic_DNA"/>
</dbReference>
<dbReference type="Gene3D" id="3.40.630.30">
    <property type="match status" value="1"/>
</dbReference>
<dbReference type="SUPFAM" id="SSF55729">
    <property type="entry name" value="Acyl-CoA N-acyltransferases (Nat)"/>
    <property type="match status" value="2"/>
</dbReference>
<dbReference type="InterPro" id="IPR000182">
    <property type="entry name" value="GNAT_dom"/>
</dbReference>
<protein>
    <submittedName>
        <fullName evidence="4">GNAT family N-acetyltransferase</fullName>
    </submittedName>
</protein>
<accession>A0ABP4PXY8</accession>
<proteinExistence type="predicted"/>
<evidence type="ECO:0000256" key="2">
    <source>
        <dbReference type="ARBA" id="ARBA00023315"/>
    </source>
</evidence>
<evidence type="ECO:0000313" key="5">
    <source>
        <dbReference type="Proteomes" id="UP001500393"/>
    </source>
</evidence>